<evidence type="ECO:0000256" key="1">
    <source>
        <dbReference type="ARBA" id="ARBA00022528"/>
    </source>
</evidence>
<feature type="compositionally biased region" description="Low complexity" evidence="11">
    <location>
        <begin position="478"/>
        <end position="491"/>
    </location>
</feature>
<keyword evidence="1" id="KW-0934">Plastid</keyword>
<accession>A0A142KWB4</accession>
<dbReference type="InterPro" id="IPR036961">
    <property type="entry name" value="Kinesin_motor_dom_sf"/>
</dbReference>
<dbReference type="InterPro" id="IPR027640">
    <property type="entry name" value="Kinesin-like_fam"/>
</dbReference>
<feature type="region of interest" description="Disordered" evidence="11">
    <location>
        <begin position="411"/>
        <end position="453"/>
    </location>
</feature>
<protein>
    <recommendedName>
        <fullName evidence="10">Kinesin-like protein</fullName>
    </recommendedName>
</protein>
<dbReference type="Gene3D" id="1.10.150.280">
    <property type="entry name" value="AF1531-like domain"/>
    <property type="match status" value="1"/>
</dbReference>
<dbReference type="InterPro" id="IPR027417">
    <property type="entry name" value="P-loop_NTPase"/>
</dbReference>
<reference evidence="13" key="1">
    <citation type="journal article" date="2016" name="Cytoskeleton">
        <title>Transcriptome analysis reveals a diverse family of kinesins essential for spermatogenesis in the fern Marsilea.</title>
        <authorList>
            <person name="Tomei E.J."/>
            <person name="Wolniak S.M."/>
        </authorList>
    </citation>
    <scope>NUCLEOTIDE SEQUENCE</scope>
</reference>
<evidence type="ECO:0000256" key="7">
    <source>
        <dbReference type="ARBA" id="ARBA00023204"/>
    </source>
</evidence>
<dbReference type="GO" id="GO:0005875">
    <property type="term" value="C:microtubule associated complex"/>
    <property type="evidence" value="ECO:0007669"/>
    <property type="project" value="TreeGrafter"/>
</dbReference>
<dbReference type="SUPFAM" id="SSF47781">
    <property type="entry name" value="RuvA domain 2-like"/>
    <property type="match status" value="1"/>
</dbReference>
<evidence type="ECO:0000256" key="8">
    <source>
        <dbReference type="ARBA" id="ARBA00061615"/>
    </source>
</evidence>
<dbReference type="GO" id="GO:0008017">
    <property type="term" value="F:microtubule binding"/>
    <property type="evidence" value="ECO:0007669"/>
    <property type="project" value="InterPro"/>
</dbReference>
<dbReference type="GO" id="GO:0006281">
    <property type="term" value="P:DNA repair"/>
    <property type="evidence" value="ECO:0007669"/>
    <property type="project" value="UniProtKB-KW"/>
</dbReference>
<evidence type="ECO:0000313" key="13">
    <source>
        <dbReference type="EMBL" id="AMS24234.1"/>
    </source>
</evidence>
<sequence length="749" mass="83367">MMPPRFHTPAGKSRFAPTVPVISPPPAPISTPRPVTPVPKVDDAQCTSNKVRVVARIRPSLPYEIHNHVPTACFSFTRDSPEETTLHVKDLSSRRVLGSQLGSDGSLSDTCREGTYKLDSCYNGDDEISVLFDNEVKHFLPKLFEGQNATVFAYGATGSGKTYTMQGSDGHPGLMTLAMKNILEMAAQKPNYRVEVAYYQIYNERILDLLDESNADQIKVLEDTDGKTYLRGLSQVHVETMEKFNELLVDGCLRRRVGQTGLNIVSSRSHAALVVTIVNHDNAFCHGKLNLIDLAGNEDNKKTGNEGNRLVESARINQSLFVLSNVITALNSNNPRVPYRDSKLTRILQDSLGGTSHTIMIACLNRRSYQEANQTLTIAARSRQIPNKTCEKKDEPEPHIDMNEKLQAWRESKGKLPSNAPGTPKAKPLFYTPSRQQVNQIRRSDKNFTKDTPKARRALVLKQSNGKVDKQKEMTHISSSLSSTSNTSNTSNTEMICVDQNEKSNQLVEISDQMSSLSVCPAREKENETHGFDTHTPSIKPISRTSSPPLSERLFKLRAAFREILQPINDNLLPPVPQCTDIVVKKLNSDVTEVNVPQVLLPPKPLTEVDMSPIASTHKELTEVDLSPHKTPAGTIVDNEIDNDFYSSTPMLVTPLQQKVGTPLEKLSVRSSGLKNTIAKEYINFLNTASREELLELKGIGEKRAAYILSLREHSPEPIKEIEDLEKIGISRKQAISLFNHTARHILFK</sequence>
<feature type="compositionally biased region" description="Basic and acidic residues" evidence="11">
    <location>
        <begin position="442"/>
        <end position="453"/>
    </location>
</feature>
<feature type="region of interest" description="Disordered" evidence="11">
    <location>
        <begin position="466"/>
        <end position="491"/>
    </location>
</feature>
<dbReference type="GO" id="GO:0051231">
    <property type="term" value="P:spindle elongation"/>
    <property type="evidence" value="ECO:0007669"/>
    <property type="project" value="TreeGrafter"/>
</dbReference>
<name>A0A142KWB4_MARVE</name>
<evidence type="ECO:0000256" key="6">
    <source>
        <dbReference type="ARBA" id="ARBA00023175"/>
    </source>
</evidence>
<feature type="domain" description="Kinesin motor" evidence="12">
    <location>
        <begin position="50"/>
        <end position="385"/>
    </location>
</feature>
<dbReference type="GO" id="GO:0007018">
    <property type="term" value="P:microtubule-based movement"/>
    <property type="evidence" value="ECO:0007669"/>
    <property type="project" value="InterPro"/>
</dbReference>
<dbReference type="PROSITE" id="PS50067">
    <property type="entry name" value="KINESIN_MOTOR_2"/>
    <property type="match status" value="1"/>
</dbReference>
<dbReference type="GO" id="GO:0003777">
    <property type="term" value="F:microtubule motor activity"/>
    <property type="evidence" value="ECO:0007669"/>
    <property type="project" value="InterPro"/>
</dbReference>
<evidence type="ECO:0000256" key="10">
    <source>
        <dbReference type="RuleBase" id="RU000394"/>
    </source>
</evidence>
<dbReference type="InterPro" id="IPR000445">
    <property type="entry name" value="HhH_motif"/>
</dbReference>
<feature type="binding site" evidence="9">
    <location>
        <begin position="155"/>
        <end position="162"/>
    </location>
    <ligand>
        <name>ATP</name>
        <dbReference type="ChEBI" id="CHEBI:30616"/>
    </ligand>
</feature>
<dbReference type="GO" id="GO:0140097">
    <property type="term" value="F:catalytic activity, acting on DNA"/>
    <property type="evidence" value="ECO:0007669"/>
    <property type="project" value="UniProtKB-ARBA"/>
</dbReference>
<dbReference type="GO" id="GO:0005874">
    <property type="term" value="C:microtubule"/>
    <property type="evidence" value="ECO:0007669"/>
    <property type="project" value="UniProtKB-KW"/>
</dbReference>
<dbReference type="Pfam" id="PF00633">
    <property type="entry name" value="HHH"/>
    <property type="match status" value="1"/>
</dbReference>
<dbReference type="PROSITE" id="PS00411">
    <property type="entry name" value="KINESIN_MOTOR_1"/>
    <property type="match status" value="1"/>
</dbReference>
<keyword evidence="5 9" id="KW-0067">ATP-binding</keyword>
<dbReference type="SMART" id="SM00129">
    <property type="entry name" value="KISc"/>
    <property type="match status" value="1"/>
</dbReference>
<evidence type="ECO:0000256" key="4">
    <source>
        <dbReference type="ARBA" id="ARBA00022763"/>
    </source>
</evidence>
<evidence type="ECO:0000256" key="3">
    <source>
        <dbReference type="ARBA" id="ARBA00022741"/>
    </source>
</evidence>
<evidence type="ECO:0000256" key="2">
    <source>
        <dbReference type="ARBA" id="ARBA00022701"/>
    </source>
</evidence>
<dbReference type="Gene3D" id="3.40.850.10">
    <property type="entry name" value="Kinesin motor domain"/>
    <property type="match status" value="1"/>
</dbReference>
<evidence type="ECO:0000259" key="12">
    <source>
        <dbReference type="PROSITE" id="PS50067"/>
    </source>
</evidence>
<dbReference type="AlphaFoldDB" id="A0A142KWB4"/>
<dbReference type="PANTHER" id="PTHR47969:SF9">
    <property type="entry name" value="KINESIN-LIKE PROTEIN"/>
    <property type="match status" value="1"/>
</dbReference>
<dbReference type="OMA" id="CYRLDSF"/>
<dbReference type="EMBL" id="KT986260">
    <property type="protein sequence ID" value="AMS24234.1"/>
    <property type="molecule type" value="mRNA"/>
</dbReference>
<dbReference type="PANTHER" id="PTHR47969">
    <property type="entry name" value="CHROMOSOME-ASSOCIATED KINESIN KIF4A-RELATED"/>
    <property type="match status" value="1"/>
</dbReference>
<dbReference type="InterPro" id="IPR010994">
    <property type="entry name" value="RuvA_2-like"/>
</dbReference>
<dbReference type="GO" id="GO:0003677">
    <property type="term" value="F:DNA binding"/>
    <property type="evidence" value="ECO:0007669"/>
    <property type="project" value="InterPro"/>
</dbReference>
<keyword evidence="2 10" id="KW-0493">Microtubule</keyword>
<dbReference type="PRINTS" id="PR00380">
    <property type="entry name" value="KINESINHEAVY"/>
</dbReference>
<dbReference type="GO" id="GO:0016787">
    <property type="term" value="F:hydrolase activity"/>
    <property type="evidence" value="ECO:0007669"/>
    <property type="project" value="UniProtKB-ARBA"/>
</dbReference>
<dbReference type="GO" id="GO:0005524">
    <property type="term" value="F:ATP binding"/>
    <property type="evidence" value="ECO:0007669"/>
    <property type="project" value="UniProtKB-UniRule"/>
</dbReference>
<evidence type="ECO:0000256" key="9">
    <source>
        <dbReference type="PROSITE-ProRule" id="PRU00283"/>
    </source>
</evidence>
<dbReference type="FunFam" id="1.10.150.280:FF:000003">
    <property type="entry name" value="Kinesin-like protein KIN-10C"/>
    <property type="match status" value="1"/>
</dbReference>
<keyword evidence="1" id="KW-0150">Chloroplast</keyword>
<dbReference type="InterPro" id="IPR019821">
    <property type="entry name" value="Kinesin_motor_CS"/>
</dbReference>
<keyword evidence="7" id="KW-0234">DNA repair</keyword>
<keyword evidence="6 9" id="KW-0505">Motor protein</keyword>
<dbReference type="GO" id="GO:0007052">
    <property type="term" value="P:mitotic spindle organization"/>
    <property type="evidence" value="ECO:0007669"/>
    <property type="project" value="TreeGrafter"/>
</dbReference>
<dbReference type="InterPro" id="IPR001752">
    <property type="entry name" value="Kinesin_motor_dom"/>
</dbReference>
<evidence type="ECO:0000256" key="5">
    <source>
        <dbReference type="ARBA" id="ARBA00022840"/>
    </source>
</evidence>
<keyword evidence="4" id="KW-0227">DNA damage</keyword>
<feature type="region of interest" description="Disordered" evidence="11">
    <location>
        <begin position="528"/>
        <end position="547"/>
    </location>
</feature>
<dbReference type="SUPFAM" id="SSF52540">
    <property type="entry name" value="P-loop containing nucleoside triphosphate hydrolases"/>
    <property type="match status" value="1"/>
</dbReference>
<proteinExistence type="evidence at transcript level"/>
<keyword evidence="3 9" id="KW-0547">Nucleotide-binding</keyword>
<dbReference type="Pfam" id="PF00225">
    <property type="entry name" value="Kinesin"/>
    <property type="match status" value="1"/>
</dbReference>
<organism evidence="13">
    <name type="scientific">Marsilea vestita</name>
    <name type="common">Hairy water-clover</name>
    <dbReference type="NCBI Taxonomy" id="59764"/>
    <lineage>
        <taxon>Eukaryota</taxon>
        <taxon>Viridiplantae</taxon>
        <taxon>Streptophyta</taxon>
        <taxon>Embryophyta</taxon>
        <taxon>Tracheophyta</taxon>
        <taxon>Polypodiopsida</taxon>
        <taxon>Polypodiidae</taxon>
        <taxon>Salviniales</taxon>
        <taxon>Marsileaceae</taxon>
        <taxon>Marsilea</taxon>
    </lineage>
</organism>
<comment type="similarity">
    <text evidence="8">Belongs to the TRAFAC class myosin-kinesin ATPase superfamily. Kinesin family. KIN-10 subfamily.</text>
</comment>
<evidence type="ECO:0000256" key="11">
    <source>
        <dbReference type="SAM" id="MobiDB-lite"/>
    </source>
</evidence>